<dbReference type="OrthoDB" id="8897337at2759"/>
<keyword evidence="4" id="KW-1185">Reference proteome</keyword>
<dbReference type="AlphaFoldDB" id="A0A7J6DI35"/>
<proteinExistence type="predicted"/>
<dbReference type="InterPro" id="IPR007110">
    <property type="entry name" value="Ig-like_dom"/>
</dbReference>
<reference evidence="3 4" key="1">
    <citation type="submission" date="2020-04" db="EMBL/GenBank/DDBJ databases">
        <title>Chromosome-level genome assembly of a cyprinid fish Onychostoma macrolepis by integration of Nanopore Sequencing, Bionano and Hi-C technology.</title>
        <authorList>
            <person name="Wang D."/>
        </authorList>
    </citation>
    <scope>NUCLEOTIDE SEQUENCE [LARGE SCALE GENOMIC DNA]</scope>
    <source>
        <strain evidence="3">SWU-2019</strain>
        <tissue evidence="3">Muscle</tissue>
    </source>
</reference>
<name>A0A7J6DI35_9TELE</name>
<evidence type="ECO:0000259" key="2">
    <source>
        <dbReference type="PROSITE" id="PS50835"/>
    </source>
</evidence>
<gene>
    <name evidence="3" type="ORF">G5714_001047</name>
</gene>
<accession>A0A7J6DI35</accession>
<dbReference type="InterPro" id="IPR003599">
    <property type="entry name" value="Ig_sub"/>
</dbReference>
<dbReference type="InterPro" id="IPR013106">
    <property type="entry name" value="Ig_V-set"/>
</dbReference>
<feature type="chain" id="PRO_5029786790" description="Ig-like domain-containing protein" evidence="1">
    <location>
        <begin position="24"/>
        <end position="169"/>
    </location>
</feature>
<evidence type="ECO:0000256" key="1">
    <source>
        <dbReference type="SAM" id="SignalP"/>
    </source>
</evidence>
<dbReference type="SMART" id="SM00409">
    <property type="entry name" value="IG"/>
    <property type="match status" value="1"/>
</dbReference>
<dbReference type="Gene3D" id="2.60.40.10">
    <property type="entry name" value="Immunoglobulins"/>
    <property type="match status" value="1"/>
</dbReference>
<dbReference type="PROSITE" id="PS50835">
    <property type="entry name" value="IG_LIKE"/>
    <property type="match status" value="1"/>
</dbReference>
<dbReference type="Proteomes" id="UP000579812">
    <property type="component" value="Unassembled WGS sequence"/>
</dbReference>
<feature type="signal peptide" evidence="1">
    <location>
        <begin position="1"/>
        <end position="23"/>
    </location>
</feature>
<dbReference type="SUPFAM" id="SSF48726">
    <property type="entry name" value="Immunoglobulin"/>
    <property type="match status" value="1"/>
</dbReference>
<protein>
    <recommendedName>
        <fullName evidence="2">Ig-like domain-containing protein</fullName>
    </recommendedName>
</protein>
<dbReference type="EMBL" id="JAAMOB010000001">
    <property type="protein sequence ID" value="KAF4118996.1"/>
    <property type="molecule type" value="Genomic_DNA"/>
</dbReference>
<dbReference type="Pfam" id="PF07686">
    <property type="entry name" value="V-set"/>
    <property type="match status" value="1"/>
</dbReference>
<sequence length="169" mass="19076">MQIFHPTVAFLIMFVLCSQPTSAVIVRYPREPVTQTEGLSLSLKCTVEYRKKDCDIEAKWWYTNSYELLPIMDPNTYLITVNETELETKKLRLRNIFLTISSLKLQDSGLYQCDAKCLDSGTQAKGHLVAVNITADPYKGLKVSTWSGQLKADAAALAFSTILLLLRCY</sequence>
<dbReference type="InterPro" id="IPR013783">
    <property type="entry name" value="Ig-like_fold"/>
</dbReference>
<keyword evidence="1" id="KW-0732">Signal</keyword>
<evidence type="ECO:0000313" key="3">
    <source>
        <dbReference type="EMBL" id="KAF4118996.1"/>
    </source>
</evidence>
<evidence type="ECO:0000313" key="4">
    <source>
        <dbReference type="Proteomes" id="UP000579812"/>
    </source>
</evidence>
<comment type="caution">
    <text evidence="3">The sequence shown here is derived from an EMBL/GenBank/DDBJ whole genome shotgun (WGS) entry which is preliminary data.</text>
</comment>
<organism evidence="3 4">
    <name type="scientific">Onychostoma macrolepis</name>
    <dbReference type="NCBI Taxonomy" id="369639"/>
    <lineage>
        <taxon>Eukaryota</taxon>
        <taxon>Metazoa</taxon>
        <taxon>Chordata</taxon>
        <taxon>Craniata</taxon>
        <taxon>Vertebrata</taxon>
        <taxon>Euteleostomi</taxon>
        <taxon>Actinopterygii</taxon>
        <taxon>Neopterygii</taxon>
        <taxon>Teleostei</taxon>
        <taxon>Ostariophysi</taxon>
        <taxon>Cypriniformes</taxon>
        <taxon>Cyprinidae</taxon>
        <taxon>Acrossocheilinae</taxon>
        <taxon>Onychostoma</taxon>
    </lineage>
</organism>
<dbReference type="InterPro" id="IPR036179">
    <property type="entry name" value="Ig-like_dom_sf"/>
</dbReference>
<feature type="domain" description="Ig-like" evidence="2">
    <location>
        <begin position="20"/>
        <end position="129"/>
    </location>
</feature>